<name>A0ABQ4H256_9ACTN</name>
<comment type="caution">
    <text evidence="1">The sequence shown here is derived from an EMBL/GenBank/DDBJ whole genome shotgun (WGS) entry which is preliminary data.</text>
</comment>
<dbReference type="Proteomes" id="UP000660454">
    <property type="component" value="Unassembled WGS sequence"/>
</dbReference>
<accession>A0ABQ4H256</accession>
<protein>
    <submittedName>
        <fullName evidence="1">Uncharacterized protein</fullName>
    </submittedName>
</protein>
<organism evidence="1 2">
    <name type="scientific">Microbispora siamensis</name>
    <dbReference type="NCBI Taxonomy" id="564413"/>
    <lineage>
        <taxon>Bacteria</taxon>
        <taxon>Bacillati</taxon>
        <taxon>Actinomycetota</taxon>
        <taxon>Actinomycetes</taxon>
        <taxon>Streptosporangiales</taxon>
        <taxon>Streptosporangiaceae</taxon>
        <taxon>Microbispora</taxon>
    </lineage>
</organism>
<gene>
    <name evidence="1" type="ORF">Msi02_85550</name>
</gene>
<dbReference type="EMBL" id="BOOF01000103">
    <property type="protein sequence ID" value="GIH67738.1"/>
    <property type="molecule type" value="Genomic_DNA"/>
</dbReference>
<keyword evidence="2" id="KW-1185">Reference proteome</keyword>
<evidence type="ECO:0000313" key="2">
    <source>
        <dbReference type="Proteomes" id="UP000660454"/>
    </source>
</evidence>
<evidence type="ECO:0000313" key="1">
    <source>
        <dbReference type="EMBL" id="GIH67738.1"/>
    </source>
</evidence>
<reference evidence="1 2" key="1">
    <citation type="submission" date="2021-01" db="EMBL/GenBank/DDBJ databases">
        <title>Whole genome shotgun sequence of Microbispora siamensis NBRC 104113.</title>
        <authorList>
            <person name="Komaki H."/>
            <person name="Tamura T."/>
        </authorList>
    </citation>
    <scope>NUCLEOTIDE SEQUENCE [LARGE SCALE GENOMIC DNA]</scope>
    <source>
        <strain evidence="1 2">NBRC 104113</strain>
    </source>
</reference>
<sequence length="141" mass="14348">MTGVRDPLARGSFDLTVADGAGAGSCAVYQRGGDRLQVLHVDLTPGGYVAEVQEQLDSGATPLPEIVPGSVGAYFRRASGENNAAFAHLVRGKAEINIALEIGVEGRDSAGDVMALMKLIAPKLITDASAPSASPSVSGKG</sequence>
<proteinExistence type="predicted"/>